<evidence type="ECO:0000256" key="5">
    <source>
        <dbReference type="ARBA" id="ARBA00022989"/>
    </source>
</evidence>
<feature type="transmembrane region" description="Helical" evidence="13">
    <location>
        <begin position="12"/>
        <end position="30"/>
    </location>
</feature>
<comment type="similarity">
    <text evidence="9">Belongs to the PpiD chaperone family.</text>
</comment>
<dbReference type="OrthoDB" id="9812372at2"/>
<evidence type="ECO:0000256" key="11">
    <source>
        <dbReference type="ARBA" id="ARBA00042775"/>
    </source>
</evidence>
<name>A0A4Y9VUW4_9PROT</name>
<dbReference type="Gene3D" id="6.10.140.970">
    <property type="match status" value="1"/>
</dbReference>
<dbReference type="PROSITE" id="PS01096">
    <property type="entry name" value="PPIC_PPIASE_1"/>
    <property type="match status" value="1"/>
</dbReference>
<evidence type="ECO:0000256" key="13">
    <source>
        <dbReference type="SAM" id="Phobius"/>
    </source>
</evidence>
<keyword evidence="7" id="KW-0143">Chaperone</keyword>
<protein>
    <recommendedName>
        <fullName evidence="10">Periplasmic chaperone PpiD</fullName>
    </recommendedName>
    <alternativeName>
        <fullName evidence="11">Periplasmic folding chaperone</fullName>
    </alternativeName>
</protein>
<dbReference type="AlphaFoldDB" id="A0A4Y9VUW4"/>
<dbReference type="GO" id="GO:0005886">
    <property type="term" value="C:plasma membrane"/>
    <property type="evidence" value="ECO:0007669"/>
    <property type="project" value="UniProtKB-SubCell"/>
</dbReference>
<accession>A0A4Y9VUW4</accession>
<evidence type="ECO:0000256" key="4">
    <source>
        <dbReference type="ARBA" id="ARBA00022692"/>
    </source>
</evidence>
<dbReference type="PANTHER" id="PTHR47529">
    <property type="entry name" value="PEPTIDYL-PROLYL CIS-TRANS ISOMERASE D"/>
    <property type="match status" value="1"/>
</dbReference>
<dbReference type="Gene3D" id="3.10.50.40">
    <property type="match status" value="1"/>
</dbReference>
<dbReference type="EMBL" id="PQVH01000002">
    <property type="protein sequence ID" value="TFW73146.1"/>
    <property type="molecule type" value="Genomic_DNA"/>
</dbReference>
<dbReference type="InterPro" id="IPR023058">
    <property type="entry name" value="PPIase_PpiC_CS"/>
</dbReference>
<keyword evidence="6 13" id="KW-0472">Membrane</keyword>
<keyword evidence="4 13" id="KW-0812">Transmembrane</keyword>
<dbReference type="RefSeq" id="WP_135276455.1">
    <property type="nucleotide sequence ID" value="NZ_PQVH01000002.1"/>
</dbReference>
<dbReference type="GO" id="GO:0003755">
    <property type="term" value="F:peptidyl-prolyl cis-trans isomerase activity"/>
    <property type="evidence" value="ECO:0007669"/>
    <property type="project" value="UniProtKB-KW"/>
</dbReference>
<evidence type="ECO:0000256" key="7">
    <source>
        <dbReference type="ARBA" id="ARBA00023186"/>
    </source>
</evidence>
<evidence type="ECO:0000256" key="6">
    <source>
        <dbReference type="ARBA" id="ARBA00023136"/>
    </source>
</evidence>
<evidence type="ECO:0000256" key="1">
    <source>
        <dbReference type="ARBA" id="ARBA00004382"/>
    </source>
</evidence>
<dbReference type="Gene3D" id="1.10.4030.10">
    <property type="entry name" value="Porin chaperone SurA, peptide-binding domain"/>
    <property type="match status" value="1"/>
</dbReference>
<comment type="caution">
    <text evidence="15">The sequence shown here is derived from an EMBL/GenBank/DDBJ whole genome shotgun (WGS) entry which is preliminary data.</text>
</comment>
<comment type="subcellular location">
    <subcellularLocation>
        <location evidence="1">Cell inner membrane</location>
        <topology evidence="1">Single-pass type II membrane protein</topology>
        <orientation evidence="1">Periplasmic side</orientation>
    </subcellularLocation>
</comment>
<dbReference type="Pfam" id="PF13624">
    <property type="entry name" value="SurA_N_3"/>
    <property type="match status" value="1"/>
</dbReference>
<dbReference type="InterPro" id="IPR046357">
    <property type="entry name" value="PPIase_dom_sf"/>
</dbReference>
<dbReference type="SUPFAM" id="SSF54534">
    <property type="entry name" value="FKBP-like"/>
    <property type="match status" value="1"/>
</dbReference>
<evidence type="ECO:0000256" key="8">
    <source>
        <dbReference type="ARBA" id="ARBA00023235"/>
    </source>
</evidence>
<feature type="domain" description="PpiC" evidence="14">
    <location>
        <begin position="264"/>
        <end position="367"/>
    </location>
</feature>
<reference evidence="15 16" key="1">
    <citation type="submission" date="2018-02" db="EMBL/GenBank/DDBJ databases">
        <title>A novel lanthanide dependent methylotroph, Methylotenera sp. La3113.</title>
        <authorList>
            <person name="Lv H."/>
            <person name="Tani A."/>
        </authorList>
    </citation>
    <scope>NUCLEOTIDE SEQUENCE [LARGE SCALE GENOMIC DNA]</scope>
    <source>
        <strain evidence="15 16">La3113</strain>
    </source>
</reference>
<dbReference type="Pfam" id="PF13616">
    <property type="entry name" value="Rotamase_3"/>
    <property type="match status" value="1"/>
</dbReference>
<keyword evidence="3" id="KW-0997">Cell inner membrane</keyword>
<dbReference type="InterPro" id="IPR000297">
    <property type="entry name" value="PPIase_PpiC"/>
</dbReference>
<evidence type="ECO:0000259" key="14">
    <source>
        <dbReference type="PROSITE" id="PS50198"/>
    </source>
</evidence>
<sequence>MLDGIRSVAKGWVGKAILAFITVPFALFGIDSYLSQAGNNAAIAKVDGSEISVQAYSNAMQNLRNRMQSEGKADQAQLDSPEVKAMVLDQLINEQLLEKEIQRANYKISDAQLATYITAMPSFQKDGKFSQELYDELLQQNRYTPKKFEAEIRATLLAQQAQDGIAKLGFISTARADKTLKLLNQKRVVTVSELKTKDYLDQVKVSPEEVKAYYDKHKDKLRDPEQVKIEFLLLSASSLVPGIKVDDADVKRYYDENSAKFKGDEQRRASHILIGFGVNATPEQKEEAKNKAQALLATIKKNPKSFEELAIKNSQDPGSATKGGDLGSFGRGAMVKPFEEAAFKMKVGEVSDLVESEFGYHIIKVTEITGQGSDFESLKAQIKGDLIFQKAQAEFVEKAESFSNAVYEQSESLAPVAKMFGGQLQLSGWTSREEAAKFFKNDKIVSLIFSPESIKEHRNTEAVEISPNNLVSARVLEYKPAATKSFDAVKAGIEDLLKLEAASKLAIAKGEEALKTLRAGGSVANLDWIPEVKVDRKNAQGLTQLAMTQVFKTDVSKLPAYSGLADSKLGYLIVKIIEVDTASVADAESVKTAKGELSQVLSDEYLSAYKQSLREKVKVTVNQRLLLENTNH</sequence>
<dbReference type="PANTHER" id="PTHR47529:SF1">
    <property type="entry name" value="PERIPLASMIC CHAPERONE PPID"/>
    <property type="match status" value="1"/>
</dbReference>
<evidence type="ECO:0000313" key="16">
    <source>
        <dbReference type="Proteomes" id="UP000297706"/>
    </source>
</evidence>
<evidence type="ECO:0000256" key="9">
    <source>
        <dbReference type="ARBA" id="ARBA00038408"/>
    </source>
</evidence>
<keyword evidence="16" id="KW-1185">Reference proteome</keyword>
<dbReference type="InterPro" id="IPR052029">
    <property type="entry name" value="PpiD_chaperone"/>
</dbReference>
<proteinExistence type="inferred from homology"/>
<keyword evidence="8 12" id="KW-0413">Isomerase</keyword>
<dbReference type="Proteomes" id="UP000297706">
    <property type="component" value="Unassembled WGS sequence"/>
</dbReference>
<dbReference type="SUPFAM" id="SSF109998">
    <property type="entry name" value="Triger factor/SurA peptide-binding domain-like"/>
    <property type="match status" value="1"/>
</dbReference>
<gene>
    <name evidence="15" type="ORF">C3Y98_02015</name>
</gene>
<evidence type="ECO:0000256" key="2">
    <source>
        <dbReference type="ARBA" id="ARBA00022475"/>
    </source>
</evidence>
<keyword evidence="5 13" id="KW-1133">Transmembrane helix</keyword>
<evidence type="ECO:0000313" key="15">
    <source>
        <dbReference type="EMBL" id="TFW73146.1"/>
    </source>
</evidence>
<dbReference type="PROSITE" id="PS50198">
    <property type="entry name" value="PPIC_PPIASE_2"/>
    <property type="match status" value="1"/>
</dbReference>
<keyword evidence="2" id="KW-1003">Cell membrane</keyword>
<dbReference type="InterPro" id="IPR027304">
    <property type="entry name" value="Trigger_fact/SurA_dom_sf"/>
</dbReference>
<keyword evidence="12" id="KW-0697">Rotamase</keyword>
<evidence type="ECO:0000256" key="3">
    <source>
        <dbReference type="ARBA" id="ARBA00022519"/>
    </source>
</evidence>
<evidence type="ECO:0000256" key="10">
    <source>
        <dbReference type="ARBA" id="ARBA00040743"/>
    </source>
</evidence>
<organism evidence="15 16">
    <name type="scientific">Methylotenera oryzisoli</name>
    <dbReference type="NCBI Taxonomy" id="2080758"/>
    <lineage>
        <taxon>Bacteria</taxon>
        <taxon>Pseudomonadati</taxon>
        <taxon>Pseudomonadota</taxon>
        <taxon>Betaproteobacteria</taxon>
        <taxon>Nitrosomonadales</taxon>
        <taxon>Methylophilaceae</taxon>
        <taxon>Methylotenera</taxon>
    </lineage>
</organism>
<evidence type="ECO:0000256" key="12">
    <source>
        <dbReference type="PROSITE-ProRule" id="PRU00278"/>
    </source>
</evidence>